<dbReference type="Proteomes" id="UP000677616">
    <property type="component" value="Chromosome"/>
</dbReference>
<evidence type="ECO:0000256" key="1">
    <source>
        <dbReference type="SAM" id="Phobius"/>
    </source>
</evidence>
<name>A0ABX7YM50_9STRE</name>
<feature type="transmembrane region" description="Helical" evidence="1">
    <location>
        <begin position="109"/>
        <end position="131"/>
    </location>
</feature>
<feature type="transmembrane region" description="Helical" evidence="1">
    <location>
        <begin position="43"/>
        <end position="62"/>
    </location>
</feature>
<keyword evidence="3" id="KW-1185">Reference proteome</keyword>
<feature type="transmembrane region" description="Helical" evidence="1">
    <location>
        <begin position="74"/>
        <end position="97"/>
    </location>
</feature>
<evidence type="ECO:0000313" key="2">
    <source>
        <dbReference type="EMBL" id="QUE54732.1"/>
    </source>
</evidence>
<keyword evidence="1" id="KW-1133">Transmembrane helix</keyword>
<organism evidence="2 3">
    <name type="scientific">Streptococcus oriscaviae</name>
    <dbReference type="NCBI Taxonomy" id="2781599"/>
    <lineage>
        <taxon>Bacteria</taxon>
        <taxon>Bacillati</taxon>
        <taxon>Bacillota</taxon>
        <taxon>Bacilli</taxon>
        <taxon>Lactobacillales</taxon>
        <taxon>Streptococcaceae</taxon>
        <taxon>Streptococcus</taxon>
    </lineage>
</organism>
<keyword evidence="1" id="KW-0472">Membrane</keyword>
<dbReference type="Pfam" id="PF11070">
    <property type="entry name" value="DUF2871"/>
    <property type="match status" value="1"/>
</dbReference>
<proteinExistence type="predicted"/>
<dbReference type="RefSeq" id="WP_212571769.1">
    <property type="nucleotide sequence ID" value="NZ_CP073084.1"/>
</dbReference>
<sequence>MKKYISIAIYYAYAALAAGVFYREFTKFNDFTGVTSLGKIHTHLFVLGMFVFLLVALFSERLDLTAHKSFQRFLYTYNVGLILMVVMLFVRGVVQVLALELSKGLNASISGLAGVGHILLAFGLMSLLYTLKKAAKN</sequence>
<dbReference type="EMBL" id="CP073084">
    <property type="protein sequence ID" value="QUE54732.1"/>
    <property type="molecule type" value="Genomic_DNA"/>
</dbReference>
<protein>
    <submittedName>
        <fullName evidence="2">DUF2871 domain-containing protein</fullName>
    </submittedName>
</protein>
<gene>
    <name evidence="2" type="ORF">INT76_02265</name>
</gene>
<keyword evidence="1" id="KW-0812">Transmembrane</keyword>
<feature type="transmembrane region" description="Helical" evidence="1">
    <location>
        <begin position="7"/>
        <end position="23"/>
    </location>
</feature>
<accession>A0ABX7YM50</accession>
<evidence type="ECO:0000313" key="3">
    <source>
        <dbReference type="Proteomes" id="UP000677616"/>
    </source>
</evidence>
<reference evidence="2 3" key="1">
    <citation type="submission" date="2021-04" db="EMBL/GenBank/DDBJ databases">
        <title>Complete genome sequence of a novel Streptococcus species.</title>
        <authorList>
            <person name="Teng J.L.L."/>
        </authorList>
    </citation>
    <scope>NUCLEOTIDE SEQUENCE [LARGE SCALE GENOMIC DNA]</scope>
    <source>
        <strain evidence="2 3">HKU75</strain>
    </source>
</reference>
<dbReference type="InterPro" id="IPR021299">
    <property type="entry name" value="DUF2871"/>
</dbReference>